<keyword evidence="3" id="KW-1185">Reference proteome</keyword>
<name>A0ABQ5AK42_9ASTR</name>
<keyword evidence="1" id="KW-0812">Transmembrane</keyword>
<dbReference type="Proteomes" id="UP001151760">
    <property type="component" value="Unassembled WGS sequence"/>
</dbReference>
<dbReference type="EMBL" id="BQNB010012347">
    <property type="protein sequence ID" value="GJT02419.1"/>
    <property type="molecule type" value="Genomic_DNA"/>
</dbReference>
<keyword evidence="1" id="KW-1133">Transmembrane helix</keyword>
<feature type="transmembrane region" description="Helical" evidence="1">
    <location>
        <begin position="52"/>
        <end position="75"/>
    </location>
</feature>
<keyword evidence="1" id="KW-0472">Membrane</keyword>
<accession>A0ABQ5AK42</accession>
<sequence length="184" mass="20716">MGVLNLSLTLRSLNLYSGILCCLAILCLYPHARYLKSLLTIYLNIDLLLDLLAILSLMFFEEVLGFAAALAVLVTGASQSRQHDKSESDSTIYLIESSIHLLNLNRYTVDKSLIHIESRKSPTVELFDVDSGRISIFTVNTKEYHSDVLENITRIMRRTLAQAGAGYRLFNINDLGMRMPIEEC</sequence>
<evidence type="ECO:0000256" key="1">
    <source>
        <dbReference type="SAM" id="Phobius"/>
    </source>
</evidence>
<comment type="caution">
    <text evidence="2">The sequence shown here is derived from an EMBL/GenBank/DDBJ whole genome shotgun (WGS) entry which is preliminary data.</text>
</comment>
<protein>
    <submittedName>
        <fullName evidence="2">Uncharacterized protein</fullName>
    </submittedName>
</protein>
<proteinExistence type="predicted"/>
<evidence type="ECO:0000313" key="3">
    <source>
        <dbReference type="Proteomes" id="UP001151760"/>
    </source>
</evidence>
<gene>
    <name evidence="2" type="ORF">Tco_0823588</name>
</gene>
<organism evidence="2 3">
    <name type="scientific">Tanacetum coccineum</name>
    <dbReference type="NCBI Taxonomy" id="301880"/>
    <lineage>
        <taxon>Eukaryota</taxon>
        <taxon>Viridiplantae</taxon>
        <taxon>Streptophyta</taxon>
        <taxon>Embryophyta</taxon>
        <taxon>Tracheophyta</taxon>
        <taxon>Spermatophyta</taxon>
        <taxon>Magnoliopsida</taxon>
        <taxon>eudicotyledons</taxon>
        <taxon>Gunneridae</taxon>
        <taxon>Pentapetalae</taxon>
        <taxon>asterids</taxon>
        <taxon>campanulids</taxon>
        <taxon>Asterales</taxon>
        <taxon>Asteraceae</taxon>
        <taxon>Asteroideae</taxon>
        <taxon>Anthemideae</taxon>
        <taxon>Anthemidinae</taxon>
        <taxon>Tanacetum</taxon>
    </lineage>
</organism>
<reference evidence="2" key="1">
    <citation type="journal article" date="2022" name="Int. J. Mol. Sci.">
        <title>Draft Genome of Tanacetum Coccineum: Genomic Comparison of Closely Related Tanacetum-Family Plants.</title>
        <authorList>
            <person name="Yamashiro T."/>
            <person name="Shiraishi A."/>
            <person name="Nakayama K."/>
            <person name="Satake H."/>
        </authorList>
    </citation>
    <scope>NUCLEOTIDE SEQUENCE</scope>
</reference>
<feature type="transmembrane region" description="Helical" evidence="1">
    <location>
        <begin position="12"/>
        <end position="32"/>
    </location>
</feature>
<evidence type="ECO:0000313" key="2">
    <source>
        <dbReference type="EMBL" id="GJT02419.1"/>
    </source>
</evidence>
<reference evidence="2" key="2">
    <citation type="submission" date="2022-01" db="EMBL/GenBank/DDBJ databases">
        <authorList>
            <person name="Yamashiro T."/>
            <person name="Shiraishi A."/>
            <person name="Satake H."/>
            <person name="Nakayama K."/>
        </authorList>
    </citation>
    <scope>NUCLEOTIDE SEQUENCE</scope>
</reference>